<feature type="compositionally biased region" description="Basic and acidic residues" evidence="1">
    <location>
        <begin position="1"/>
        <end position="16"/>
    </location>
</feature>
<gene>
    <name evidence="3" type="ORF">CK203_012673</name>
</gene>
<keyword evidence="2" id="KW-0812">Transmembrane</keyword>
<feature type="transmembrane region" description="Helical" evidence="2">
    <location>
        <begin position="37"/>
        <end position="56"/>
    </location>
</feature>
<accession>A0A438KMG4</accession>
<dbReference type="PANTHER" id="PTHR45000">
    <property type="entry name" value="CHAPERONE DNAJ-DOMAIN SUPERFAMILY PROTEIN"/>
    <property type="match status" value="1"/>
</dbReference>
<proteinExistence type="predicted"/>
<comment type="caution">
    <text evidence="3">The sequence shown here is derived from an EMBL/GenBank/DDBJ whole genome shotgun (WGS) entry which is preliminary data.</text>
</comment>
<dbReference type="Proteomes" id="UP000288805">
    <property type="component" value="Unassembled WGS sequence"/>
</dbReference>
<protein>
    <submittedName>
        <fullName evidence="3">Uncharacterized protein</fullName>
    </submittedName>
</protein>
<dbReference type="AlphaFoldDB" id="A0A438KMG4"/>
<name>A0A438KMG4_VITVI</name>
<dbReference type="PANTHER" id="PTHR45000:SF5">
    <property type="entry name" value="CHAPERONE DNAJ-DOMAIN SUPERFAMILY PROTEIN"/>
    <property type="match status" value="1"/>
</dbReference>
<reference evidence="3 4" key="1">
    <citation type="journal article" date="2018" name="PLoS Genet.">
        <title>Population sequencing reveals clonal diversity and ancestral inbreeding in the grapevine cultivar Chardonnay.</title>
        <authorList>
            <person name="Roach M.J."/>
            <person name="Johnson D.L."/>
            <person name="Bohlmann J."/>
            <person name="van Vuuren H.J."/>
            <person name="Jones S.J."/>
            <person name="Pretorius I.S."/>
            <person name="Schmidt S.A."/>
            <person name="Borneman A.R."/>
        </authorList>
    </citation>
    <scope>NUCLEOTIDE SEQUENCE [LARGE SCALE GENOMIC DNA]</scope>
    <source>
        <strain evidence="4">cv. Chardonnay</strain>
        <tissue evidence="3">Leaf</tissue>
    </source>
</reference>
<evidence type="ECO:0000313" key="3">
    <source>
        <dbReference type="EMBL" id="RVX22393.1"/>
    </source>
</evidence>
<evidence type="ECO:0000313" key="4">
    <source>
        <dbReference type="Proteomes" id="UP000288805"/>
    </source>
</evidence>
<keyword evidence="2" id="KW-1133">Transmembrane helix</keyword>
<feature type="region of interest" description="Disordered" evidence="1">
    <location>
        <begin position="1"/>
        <end position="26"/>
    </location>
</feature>
<organism evidence="3 4">
    <name type="scientific">Vitis vinifera</name>
    <name type="common">Grape</name>
    <dbReference type="NCBI Taxonomy" id="29760"/>
    <lineage>
        <taxon>Eukaryota</taxon>
        <taxon>Viridiplantae</taxon>
        <taxon>Streptophyta</taxon>
        <taxon>Embryophyta</taxon>
        <taxon>Tracheophyta</taxon>
        <taxon>Spermatophyta</taxon>
        <taxon>Magnoliopsida</taxon>
        <taxon>eudicotyledons</taxon>
        <taxon>Gunneridae</taxon>
        <taxon>Pentapetalae</taxon>
        <taxon>rosids</taxon>
        <taxon>Vitales</taxon>
        <taxon>Vitaceae</taxon>
        <taxon>Viteae</taxon>
        <taxon>Vitis</taxon>
    </lineage>
</organism>
<keyword evidence="2" id="KW-0472">Membrane</keyword>
<feature type="compositionally biased region" description="Polar residues" evidence="1">
    <location>
        <begin position="17"/>
        <end position="26"/>
    </location>
</feature>
<dbReference type="EMBL" id="QGNW01000003">
    <property type="protein sequence ID" value="RVX22393.1"/>
    <property type="molecule type" value="Genomic_DNA"/>
</dbReference>
<sequence length="237" mass="28115">MSEGKNMREDDNEKGSDNNPWARSNGQYEEKGEGMRLWGIFLFSLIGATVTTFAVGQFRRTAGWFYTQAKLIKYVTSLKKFARSQSSRNGATGSSFRSSFQEEAWKRYNRRMQEEYEEEMERVGRSGTYRVLRLKTLFDTLNSHRGIVGIGGPLDLERIKRMQSVFNRERNKYKRSYESWRENAEGPYHQHFQRDDWYWKTDTSYKYQRANSREIPRDRTSASYPLSHHYLTLGLDR</sequence>
<evidence type="ECO:0000256" key="2">
    <source>
        <dbReference type="SAM" id="Phobius"/>
    </source>
</evidence>
<evidence type="ECO:0000256" key="1">
    <source>
        <dbReference type="SAM" id="MobiDB-lite"/>
    </source>
</evidence>